<feature type="transmembrane region" description="Helical" evidence="1">
    <location>
        <begin position="26"/>
        <end position="50"/>
    </location>
</feature>
<name>A0A6G6Y913_9SPHN</name>
<protein>
    <submittedName>
        <fullName evidence="2">DUF998 domain-containing protein</fullName>
    </submittedName>
</protein>
<proteinExistence type="predicted"/>
<accession>A0A6G6Y913</accession>
<keyword evidence="3" id="KW-1185">Reference proteome</keyword>
<dbReference type="InterPro" id="IPR009339">
    <property type="entry name" value="DUF998"/>
</dbReference>
<evidence type="ECO:0000313" key="3">
    <source>
        <dbReference type="Proteomes" id="UP000501568"/>
    </source>
</evidence>
<reference evidence="2 3" key="1">
    <citation type="submission" date="2020-02" db="EMBL/GenBank/DDBJ databases">
        <authorList>
            <person name="Zheng R.K."/>
            <person name="Sun C.M."/>
        </authorList>
    </citation>
    <scope>NUCLEOTIDE SEQUENCE [LARGE SCALE GENOMIC DNA]</scope>
    <source>
        <strain evidence="3">zrk23</strain>
    </source>
</reference>
<keyword evidence="1" id="KW-0472">Membrane</keyword>
<dbReference type="KEGG" id="spzr:G5C33_17600"/>
<sequence>MCARGAEMAGDRDVTRNERLSRVGGIVALLGCVLVLAADLLGVTLASRIGPVSETISNVAAGPYDWIEDAGLYAFVIAVLAVAAGLSFWRVDGWDWVVGQGLLVLLAADVIAIAAYEAYNRPGGGPDLHLYFVGVLGASFPLAVWLTSRGLTAGSRRKWWLRGFAAVWGLAAPFLYVMPTGWDGLYERVLALCMLGWFALVGYHLWRHAECGRLGGGRIA</sequence>
<dbReference type="Proteomes" id="UP000501568">
    <property type="component" value="Chromosome"/>
</dbReference>
<organism evidence="2 3">
    <name type="scientific">Stakelama tenebrarum</name>
    <dbReference type="NCBI Taxonomy" id="2711215"/>
    <lineage>
        <taxon>Bacteria</taxon>
        <taxon>Pseudomonadati</taxon>
        <taxon>Pseudomonadota</taxon>
        <taxon>Alphaproteobacteria</taxon>
        <taxon>Sphingomonadales</taxon>
        <taxon>Sphingomonadaceae</taxon>
        <taxon>Stakelama</taxon>
    </lineage>
</organism>
<evidence type="ECO:0000313" key="2">
    <source>
        <dbReference type="EMBL" id="QIG81424.1"/>
    </source>
</evidence>
<keyword evidence="1" id="KW-1133">Transmembrane helix</keyword>
<feature type="transmembrane region" description="Helical" evidence="1">
    <location>
        <begin position="128"/>
        <end position="147"/>
    </location>
</feature>
<keyword evidence="1" id="KW-0812">Transmembrane</keyword>
<feature type="transmembrane region" description="Helical" evidence="1">
    <location>
        <begin position="189"/>
        <end position="206"/>
    </location>
</feature>
<gene>
    <name evidence="2" type="ORF">G5C33_17600</name>
</gene>
<dbReference type="EMBL" id="CP049109">
    <property type="protein sequence ID" value="QIG81424.1"/>
    <property type="molecule type" value="Genomic_DNA"/>
</dbReference>
<feature type="transmembrane region" description="Helical" evidence="1">
    <location>
        <begin position="70"/>
        <end position="89"/>
    </location>
</feature>
<evidence type="ECO:0000256" key="1">
    <source>
        <dbReference type="SAM" id="Phobius"/>
    </source>
</evidence>
<dbReference type="Pfam" id="PF06197">
    <property type="entry name" value="DUF998"/>
    <property type="match status" value="1"/>
</dbReference>
<dbReference type="AlphaFoldDB" id="A0A6G6Y913"/>
<feature type="transmembrane region" description="Helical" evidence="1">
    <location>
        <begin position="159"/>
        <end position="177"/>
    </location>
</feature>
<feature type="transmembrane region" description="Helical" evidence="1">
    <location>
        <begin position="96"/>
        <end position="116"/>
    </location>
</feature>